<dbReference type="InterPro" id="IPR038645">
    <property type="entry name" value="TTC5_OB_sf"/>
</dbReference>
<dbReference type="SMART" id="SM00028">
    <property type="entry name" value="TPR"/>
    <property type="match status" value="2"/>
</dbReference>
<dbReference type="Proteomes" id="UP001151287">
    <property type="component" value="Unassembled WGS sequence"/>
</dbReference>
<dbReference type="PANTHER" id="PTHR26312">
    <property type="entry name" value="TETRATRICOPEPTIDE REPEAT PROTEIN 5"/>
    <property type="match status" value="1"/>
</dbReference>
<dbReference type="Gene3D" id="1.25.40.10">
    <property type="entry name" value="Tetratricopeptide repeat domain"/>
    <property type="match status" value="1"/>
</dbReference>
<comment type="caution">
    <text evidence="2">The sequence shown here is derived from an EMBL/GenBank/DDBJ whole genome shotgun (WGS) entry which is preliminary data.</text>
</comment>
<proteinExistence type="predicted"/>
<dbReference type="InterPro" id="IPR011990">
    <property type="entry name" value="TPR-like_helical_dom_sf"/>
</dbReference>
<evidence type="ECO:0000313" key="2">
    <source>
        <dbReference type="EMBL" id="KAJ1689861.1"/>
    </source>
</evidence>
<evidence type="ECO:0000259" key="1">
    <source>
        <dbReference type="Pfam" id="PF16669"/>
    </source>
</evidence>
<dbReference type="AlphaFoldDB" id="A0A9Q0HKR8"/>
<evidence type="ECO:0000313" key="3">
    <source>
        <dbReference type="Proteomes" id="UP001151287"/>
    </source>
</evidence>
<feature type="domain" description="Tetratricopeptide repeat protein 5 OB fold" evidence="1">
    <location>
        <begin position="309"/>
        <end position="414"/>
    </location>
</feature>
<keyword evidence="3" id="KW-1185">Reference proteome</keyword>
<dbReference type="EMBL" id="JAMQYH010000004">
    <property type="protein sequence ID" value="KAJ1689861.1"/>
    <property type="molecule type" value="Genomic_DNA"/>
</dbReference>
<protein>
    <recommendedName>
        <fullName evidence="1">Tetratricopeptide repeat protein 5 OB fold domain-containing protein</fullName>
    </recommendedName>
</protein>
<dbReference type="InterPro" id="IPR019734">
    <property type="entry name" value="TPR_rpt"/>
</dbReference>
<name>A0A9Q0HKR8_9POAL</name>
<dbReference type="Gene3D" id="2.40.50.550">
    <property type="match status" value="1"/>
</dbReference>
<dbReference type="PANTHER" id="PTHR26312:SF194">
    <property type="entry name" value="OS01G0506200 PROTEIN"/>
    <property type="match status" value="1"/>
</dbReference>
<dbReference type="InterPro" id="IPR032076">
    <property type="entry name" value="TTC5_OB"/>
</dbReference>
<organism evidence="2 3">
    <name type="scientific">Rhynchospora breviuscula</name>
    <dbReference type="NCBI Taxonomy" id="2022672"/>
    <lineage>
        <taxon>Eukaryota</taxon>
        <taxon>Viridiplantae</taxon>
        <taxon>Streptophyta</taxon>
        <taxon>Embryophyta</taxon>
        <taxon>Tracheophyta</taxon>
        <taxon>Spermatophyta</taxon>
        <taxon>Magnoliopsida</taxon>
        <taxon>Liliopsida</taxon>
        <taxon>Poales</taxon>
        <taxon>Cyperaceae</taxon>
        <taxon>Cyperoideae</taxon>
        <taxon>Rhynchosporeae</taxon>
        <taxon>Rhynchospora</taxon>
    </lineage>
</organism>
<sequence>MSGEEAAQVSGTGDNAIAMATEATEELYRVRDTYFPSDPTEKASRIRTLADTALARLDSVPVEQRKSVQQRAMLEFLKGKILDVFPDYNKEAEDHLSKAVKLNPSLVDAWLCLGNCIWKKGDLVSAKNCFTLALSKGPNKKVLCQLSMLERSMSQVNIIGQEDQATLVDESIKHAKEAAMLDIKDGNSWYNLGNAYLTSFFVYGACEHTKLQNSLKAYQNAEKDELMKSNPDLSFNCATAHKYLENYERALHRFEAAASQDPSLGGDEEVRKIISVIDKLDTSVKKLRNKKLTSMALNLGEVSLEPAYRGATVDSLSEGINTGAAVLAKVLLFIKHDNIAPLYYLLSDSNMCRFILSVFGLQFESVKEGDCVTLLAPYYREVDVLWKGKHYQFKLIRVDFAKQILVNGRRPSLLQIACASMISQNKS</sequence>
<gene>
    <name evidence="2" type="ORF">LUZ63_014016</name>
</gene>
<dbReference type="OrthoDB" id="423589at2759"/>
<reference evidence="2" key="1">
    <citation type="journal article" date="2022" name="Cell">
        <title>Repeat-based holocentromeres influence genome architecture and karyotype evolution.</title>
        <authorList>
            <person name="Hofstatter P.G."/>
            <person name="Thangavel G."/>
            <person name="Lux T."/>
            <person name="Neumann P."/>
            <person name="Vondrak T."/>
            <person name="Novak P."/>
            <person name="Zhang M."/>
            <person name="Costa L."/>
            <person name="Castellani M."/>
            <person name="Scott A."/>
            <person name="Toegelov H."/>
            <person name="Fuchs J."/>
            <person name="Mata-Sucre Y."/>
            <person name="Dias Y."/>
            <person name="Vanzela A.L.L."/>
            <person name="Huettel B."/>
            <person name="Almeida C.C.S."/>
            <person name="Simkova H."/>
            <person name="Souza G."/>
            <person name="Pedrosa-Harand A."/>
            <person name="Macas J."/>
            <person name="Mayer K.F.X."/>
            <person name="Houben A."/>
            <person name="Marques A."/>
        </authorList>
    </citation>
    <scope>NUCLEOTIDE SEQUENCE</scope>
    <source>
        <strain evidence="2">RhyBre1mFocal</strain>
    </source>
</reference>
<accession>A0A9Q0HKR8</accession>
<dbReference type="Pfam" id="PF16669">
    <property type="entry name" value="TTC5_OB"/>
    <property type="match status" value="1"/>
</dbReference>
<dbReference type="SUPFAM" id="SSF48452">
    <property type="entry name" value="TPR-like"/>
    <property type="match status" value="1"/>
</dbReference>